<gene>
    <name evidence="1" type="ORF">GBAR_LOCUS10541</name>
</gene>
<evidence type="ECO:0000313" key="1">
    <source>
        <dbReference type="EMBL" id="CAI8017333.1"/>
    </source>
</evidence>
<dbReference type="AlphaFoldDB" id="A0AA35WDH2"/>
<reference evidence="1" key="1">
    <citation type="submission" date="2023-03" db="EMBL/GenBank/DDBJ databases">
        <authorList>
            <person name="Steffen K."/>
            <person name="Cardenas P."/>
        </authorList>
    </citation>
    <scope>NUCLEOTIDE SEQUENCE</scope>
</reference>
<protein>
    <submittedName>
        <fullName evidence="1">Uncharacterized protein</fullName>
    </submittedName>
</protein>
<proteinExistence type="predicted"/>
<sequence length="196" mass="22643">MAVRIESRKTLVVDQTRAISNAIRLPVDTGAGRLCPVPLQNLVSRVASLYRLYADHPDLFLFATRGYDLCRCGSGLGLAPTPPECGTLGDREDRYELPVRQCEAIRSAREDRVAVFVLVPQRRTYSCAVQMDRSKQLLLFSLRSVPKSAHRPPPPLVPLRTTEETEWLQNRLRKLVRDPRRWIRVNRRLVKQFRWR</sequence>
<organism evidence="1 2">
    <name type="scientific">Geodia barretti</name>
    <name type="common">Barrett's horny sponge</name>
    <dbReference type="NCBI Taxonomy" id="519541"/>
    <lineage>
        <taxon>Eukaryota</taxon>
        <taxon>Metazoa</taxon>
        <taxon>Porifera</taxon>
        <taxon>Demospongiae</taxon>
        <taxon>Heteroscleromorpha</taxon>
        <taxon>Tetractinellida</taxon>
        <taxon>Astrophorina</taxon>
        <taxon>Geodiidae</taxon>
        <taxon>Geodia</taxon>
    </lineage>
</organism>
<dbReference type="EMBL" id="CASHTH010001617">
    <property type="protein sequence ID" value="CAI8017333.1"/>
    <property type="molecule type" value="Genomic_DNA"/>
</dbReference>
<comment type="caution">
    <text evidence="1">The sequence shown here is derived from an EMBL/GenBank/DDBJ whole genome shotgun (WGS) entry which is preliminary data.</text>
</comment>
<accession>A0AA35WDH2</accession>
<dbReference type="Proteomes" id="UP001174909">
    <property type="component" value="Unassembled WGS sequence"/>
</dbReference>
<evidence type="ECO:0000313" key="2">
    <source>
        <dbReference type="Proteomes" id="UP001174909"/>
    </source>
</evidence>
<keyword evidence="2" id="KW-1185">Reference proteome</keyword>
<name>A0AA35WDH2_GEOBA</name>